<keyword evidence="7" id="KW-0238">DNA-binding</keyword>
<dbReference type="SUPFAM" id="SSF52172">
    <property type="entry name" value="CheY-like"/>
    <property type="match status" value="1"/>
</dbReference>
<keyword evidence="14" id="KW-1185">Reference proteome</keyword>
<evidence type="ECO:0000256" key="7">
    <source>
        <dbReference type="ARBA" id="ARBA00023125"/>
    </source>
</evidence>
<evidence type="ECO:0000256" key="3">
    <source>
        <dbReference type="ARBA" id="ARBA00022490"/>
    </source>
</evidence>
<keyword evidence="4 10" id="KW-0597">Phosphoprotein</keyword>
<dbReference type="InterPro" id="IPR011006">
    <property type="entry name" value="CheY-like_superfamily"/>
</dbReference>
<evidence type="ECO:0000313" key="14">
    <source>
        <dbReference type="Proteomes" id="UP001500339"/>
    </source>
</evidence>
<gene>
    <name evidence="13" type="ORF">GCM10008905_20590</name>
</gene>
<evidence type="ECO:0000256" key="6">
    <source>
        <dbReference type="ARBA" id="ARBA00023015"/>
    </source>
</evidence>
<dbReference type="SMART" id="SM00342">
    <property type="entry name" value="HTH_ARAC"/>
    <property type="match status" value="1"/>
</dbReference>
<dbReference type="PANTHER" id="PTHR42713:SF3">
    <property type="entry name" value="TRANSCRIPTIONAL REGULATORY PROTEIN HPTR"/>
    <property type="match status" value="1"/>
</dbReference>
<evidence type="ECO:0000256" key="2">
    <source>
        <dbReference type="ARBA" id="ARBA00018672"/>
    </source>
</evidence>
<dbReference type="SUPFAM" id="SSF46689">
    <property type="entry name" value="Homeodomain-like"/>
    <property type="match status" value="2"/>
</dbReference>
<accession>A0ABN1J0U3</accession>
<dbReference type="Gene3D" id="1.10.10.60">
    <property type="entry name" value="Homeodomain-like"/>
    <property type="match status" value="2"/>
</dbReference>
<protein>
    <recommendedName>
        <fullName evidence="2">Stage 0 sporulation protein A homolog</fullName>
    </recommendedName>
</protein>
<dbReference type="PROSITE" id="PS00041">
    <property type="entry name" value="HTH_ARAC_FAMILY_1"/>
    <property type="match status" value="1"/>
</dbReference>
<evidence type="ECO:0000256" key="4">
    <source>
        <dbReference type="ARBA" id="ARBA00022553"/>
    </source>
</evidence>
<dbReference type="EMBL" id="BAAACF010000001">
    <property type="protein sequence ID" value="GAA0725361.1"/>
    <property type="molecule type" value="Genomic_DNA"/>
</dbReference>
<dbReference type="InterPro" id="IPR018062">
    <property type="entry name" value="HTH_AraC-typ_CS"/>
</dbReference>
<evidence type="ECO:0000256" key="1">
    <source>
        <dbReference type="ARBA" id="ARBA00004496"/>
    </source>
</evidence>
<dbReference type="InterPro" id="IPR018060">
    <property type="entry name" value="HTH_AraC"/>
</dbReference>
<dbReference type="CDD" id="cd17536">
    <property type="entry name" value="REC_YesN-like"/>
    <property type="match status" value="1"/>
</dbReference>
<dbReference type="PROSITE" id="PS01124">
    <property type="entry name" value="HTH_ARAC_FAMILY_2"/>
    <property type="match status" value="1"/>
</dbReference>
<keyword evidence="5" id="KW-0902">Two-component regulatory system</keyword>
<comment type="subcellular location">
    <subcellularLocation>
        <location evidence="1">Cytoplasm</location>
    </subcellularLocation>
</comment>
<dbReference type="Proteomes" id="UP001500339">
    <property type="component" value="Unassembled WGS sequence"/>
</dbReference>
<dbReference type="PROSITE" id="PS50110">
    <property type="entry name" value="RESPONSE_REGULATORY"/>
    <property type="match status" value="1"/>
</dbReference>
<evidence type="ECO:0000256" key="5">
    <source>
        <dbReference type="ARBA" id="ARBA00023012"/>
    </source>
</evidence>
<feature type="domain" description="Response regulatory" evidence="12">
    <location>
        <begin position="3"/>
        <end position="119"/>
    </location>
</feature>
<dbReference type="InterPro" id="IPR001789">
    <property type="entry name" value="Sig_transdc_resp-reg_receiver"/>
</dbReference>
<dbReference type="InterPro" id="IPR009057">
    <property type="entry name" value="Homeodomain-like_sf"/>
</dbReference>
<keyword evidence="6" id="KW-0805">Transcription regulation</keyword>
<organism evidence="13 14">
    <name type="scientific">Clostridium malenominatum</name>
    <dbReference type="NCBI Taxonomy" id="1539"/>
    <lineage>
        <taxon>Bacteria</taxon>
        <taxon>Bacillati</taxon>
        <taxon>Bacillota</taxon>
        <taxon>Clostridia</taxon>
        <taxon>Eubacteriales</taxon>
        <taxon>Clostridiaceae</taxon>
        <taxon>Clostridium</taxon>
    </lineage>
</organism>
<evidence type="ECO:0000259" key="11">
    <source>
        <dbReference type="PROSITE" id="PS01124"/>
    </source>
</evidence>
<feature type="domain" description="HTH araC/xylS-type" evidence="11">
    <location>
        <begin position="161"/>
        <end position="259"/>
    </location>
</feature>
<reference evidence="13 14" key="1">
    <citation type="journal article" date="2019" name="Int. J. Syst. Evol. Microbiol.">
        <title>The Global Catalogue of Microorganisms (GCM) 10K type strain sequencing project: providing services to taxonomists for standard genome sequencing and annotation.</title>
        <authorList>
            <consortium name="The Broad Institute Genomics Platform"/>
            <consortium name="The Broad Institute Genome Sequencing Center for Infectious Disease"/>
            <person name="Wu L."/>
            <person name="Ma J."/>
        </authorList>
    </citation>
    <scope>NUCLEOTIDE SEQUENCE [LARGE SCALE GENOMIC DNA]</scope>
    <source>
        <strain evidence="13 14">JCM 1405</strain>
    </source>
</reference>
<evidence type="ECO:0000259" key="12">
    <source>
        <dbReference type="PROSITE" id="PS50110"/>
    </source>
</evidence>
<evidence type="ECO:0000313" key="13">
    <source>
        <dbReference type="EMBL" id="GAA0725361.1"/>
    </source>
</evidence>
<evidence type="ECO:0000256" key="8">
    <source>
        <dbReference type="ARBA" id="ARBA00023163"/>
    </source>
</evidence>
<evidence type="ECO:0000256" key="10">
    <source>
        <dbReference type="PROSITE-ProRule" id="PRU00169"/>
    </source>
</evidence>
<dbReference type="Pfam" id="PF12833">
    <property type="entry name" value="HTH_18"/>
    <property type="match status" value="1"/>
</dbReference>
<dbReference type="InterPro" id="IPR051552">
    <property type="entry name" value="HptR"/>
</dbReference>
<sequence>MFKILIVEDEDIIRKGLIYMMNWVEIECIVVGESRDGEEGLKMIESLAPDIVITDIRMPFKDGIQMLEESIEKYKYEAIIISGYSEFEYAKKAISLGVSEYLLKPIDFKKLAETINNLKVKINKKTKFKEYVSSLDKTNIYKDILDITHYSNIKKKSSYVKNMIDYIQENYPKKISITDVSKIYNLSTVYLNSIFKEETNYTFNDFLNRYRILKSVELLKQGNLMIYEIADSVGIETYKYFSQVFKKYIGKSPTEFIKDVND</sequence>
<dbReference type="Pfam" id="PF00072">
    <property type="entry name" value="Response_reg"/>
    <property type="match status" value="1"/>
</dbReference>
<dbReference type="PANTHER" id="PTHR42713">
    <property type="entry name" value="HISTIDINE KINASE-RELATED"/>
    <property type="match status" value="1"/>
</dbReference>
<comment type="function">
    <text evidence="9">May play the central regulatory role in sporulation. It may be an element of the effector pathway responsible for the activation of sporulation genes in response to nutritional stress. Spo0A may act in concert with spo0H (a sigma factor) to control the expression of some genes that are critical to the sporulation process.</text>
</comment>
<proteinExistence type="predicted"/>
<feature type="modified residue" description="4-aspartylphosphate" evidence="10">
    <location>
        <position position="55"/>
    </location>
</feature>
<dbReference type="Gene3D" id="3.40.50.2300">
    <property type="match status" value="1"/>
</dbReference>
<keyword evidence="3" id="KW-0963">Cytoplasm</keyword>
<name>A0ABN1J0U3_9CLOT</name>
<dbReference type="RefSeq" id="WP_343769357.1">
    <property type="nucleotide sequence ID" value="NZ_BAAACF010000001.1"/>
</dbReference>
<comment type="caution">
    <text evidence="13">The sequence shown here is derived from an EMBL/GenBank/DDBJ whole genome shotgun (WGS) entry which is preliminary data.</text>
</comment>
<dbReference type="SMART" id="SM00448">
    <property type="entry name" value="REC"/>
    <property type="match status" value="1"/>
</dbReference>
<evidence type="ECO:0000256" key="9">
    <source>
        <dbReference type="ARBA" id="ARBA00024867"/>
    </source>
</evidence>
<keyword evidence="8" id="KW-0804">Transcription</keyword>